<reference evidence="1" key="1">
    <citation type="submission" date="2023-06" db="EMBL/GenBank/DDBJ databases">
        <title>Genome-scale phylogeny and comparative genomics of the fungal order Sordariales.</title>
        <authorList>
            <consortium name="Lawrence Berkeley National Laboratory"/>
            <person name="Hensen N."/>
            <person name="Bonometti L."/>
            <person name="Westerberg I."/>
            <person name="Brannstrom I.O."/>
            <person name="Guillou S."/>
            <person name="Cros-Aarteil S."/>
            <person name="Calhoun S."/>
            <person name="Haridas S."/>
            <person name="Kuo A."/>
            <person name="Mondo S."/>
            <person name="Pangilinan J."/>
            <person name="Riley R."/>
            <person name="Labutti K."/>
            <person name="Andreopoulos B."/>
            <person name="Lipzen A."/>
            <person name="Chen C."/>
            <person name="Yanf M."/>
            <person name="Daum C."/>
            <person name="Ng V."/>
            <person name="Clum A."/>
            <person name="Steindorff A."/>
            <person name="Ohm R."/>
            <person name="Martin F."/>
            <person name="Silar P."/>
            <person name="Natvig D."/>
            <person name="Lalanne C."/>
            <person name="Gautier V."/>
            <person name="Ament-Velasquez S.L."/>
            <person name="Kruys A."/>
            <person name="Hutchinson M.I."/>
            <person name="Powell A.J."/>
            <person name="Barry K."/>
            <person name="Miller A.N."/>
            <person name="Grigoriev I.V."/>
            <person name="Debuchy R."/>
            <person name="Gladieux P."/>
            <person name="Thoren M.H."/>
            <person name="Johannesson H."/>
        </authorList>
    </citation>
    <scope>NUCLEOTIDE SEQUENCE</scope>
    <source>
        <strain evidence="1">8032-3</strain>
    </source>
</reference>
<organism evidence="1 2">
    <name type="scientific">Phialemonium atrogriseum</name>
    <dbReference type="NCBI Taxonomy" id="1093897"/>
    <lineage>
        <taxon>Eukaryota</taxon>
        <taxon>Fungi</taxon>
        <taxon>Dikarya</taxon>
        <taxon>Ascomycota</taxon>
        <taxon>Pezizomycotina</taxon>
        <taxon>Sordariomycetes</taxon>
        <taxon>Sordariomycetidae</taxon>
        <taxon>Cephalothecales</taxon>
        <taxon>Cephalothecaceae</taxon>
        <taxon>Phialemonium</taxon>
    </lineage>
</organism>
<proteinExistence type="predicted"/>
<comment type="caution">
    <text evidence="1">The sequence shown here is derived from an EMBL/GenBank/DDBJ whole genome shotgun (WGS) entry which is preliminary data.</text>
</comment>
<protein>
    <recommendedName>
        <fullName evidence="3">BTB domain-containing protein</fullName>
    </recommendedName>
</protein>
<evidence type="ECO:0008006" key="3">
    <source>
        <dbReference type="Google" id="ProtNLM"/>
    </source>
</evidence>
<name>A0AAJ0CA28_9PEZI</name>
<dbReference type="GeneID" id="85313608"/>
<dbReference type="RefSeq" id="XP_060287622.1">
    <property type="nucleotide sequence ID" value="XM_060430421.1"/>
</dbReference>
<evidence type="ECO:0000313" key="1">
    <source>
        <dbReference type="EMBL" id="KAK1771409.1"/>
    </source>
</evidence>
<dbReference type="Proteomes" id="UP001244011">
    <property type="component" value="Unassembled WGS sequence"/>
</dbReference>
<dbReference type="EMBL" id="MU838998">
    <property type="protein sequence ID" value="KAK1771409.1"/>
    <property type="molecule type" value="Genomic_DNA"/>
</dbReference>
<accession>A0AAJ0CA28</accession>
<keyword evidence="2" id="KW-1185">Reference proteome</keyword>
<dbReference type="AlphaFoldDB" id="A0AAJ0CA28"/>
<gene>
    <name evidence="1" type="ORF">QBC33DRAFT_565577</name>
</gene>
<evidence type="ECO:0000313" key="2">
    <source>
        <dbReference type="Proteomes" id="UP001244011"/>
    </source>
</evidence>
<sequence>MEVVPDPEPVPGQADPICYPRILTTRNEIAHLGTPLEDFSTWSDYLVFALSGPTVEIEFRHHFHGNFSMMACKKLLVDFSPYFRDIFSNPNLATTQEGRVTYVVDMWNEPFTVNPGSFVLLYSILLSGGTAPPLAGGKRSDFCELMSAWDLAHILGMHKVNLWIKGAFTAHIALLRDFWEGEYNMALQDPEAPYLFPHSVISSVTRMQVQRMRVQDTAEAYARAKTLPAQYLQLVFPEDFLQLLLSACPRKLLDSCFHQINGIAAGAICRELVHQHAL</sequence>